<sequence length="161" mass="17298">MNHHRTDLPEPSPRFCAPLPRALRDDAQTMSWSAFAARYSPAGGPLQLGTWTCDDAHRPATRLGAQPRSFRATLALGDRVETVTAAASGPVAALTAMLYDRGICLEMTGFHQLRSGEHTATFVQGGDGRRHEWAMGWAQDATESALRAVIACANLLLSAPA</sequence>
<comment type="caution">
    <text evidence="3">The sequence shown here is derived from an EMBL/GenBank/DDBJ whole genome shotgun (WGS) entry which is preliminary data.</text>
</comment>
<feature type="domain" description="2-isopropylmalate synthase LeuA allosteric (dimerisation)" evidence="2">
    <location>
        <begin position="28"/>
        <end position="157"/>
    </location>
</feature>
<dbReference type="Proteomes" id="UP001139068">
    <property type="component" value="Unassembled WGS sequence"/>
</dbReference>
<dbReference type="Gene3D" id="3.30.160.270">
    <property type="match status" value="1"/>
</dbReference>
<evidence type="ECO:0000259" key="2">
    <source>
        <dbReference type="SMART" id="SM00917"/>
    </source>
</evidence>
<proteinExistence type="predicted"/>
<dbReference type="InterPro" id="IPR013709">
    <property type="entry name" value="2-isopropylmalate_synth_dimer"/>
</dbReference>
<dbReference type="RefSeq" id="WP_243072833.1">
    <property type="nucleotide sequence ID" value="NZ_JAIVFL010000001.1"/>
</dbReference>
<accession>A0ABS9YZM6</accession>
<reference evidence="3" key="1">
    <citation type="journal article" date="2022" name="ISME J.">
        <title>Identification of active gaseous-alkane degraders at natural gas seeps.</title>
        <authorList>
            <person name="Farhan Ul Haque M."/>
            <person name="Hernandez M."/>
            <person name="Crombie A.T."/>
            <person name="Murrell J.C."/>
        </authorList>
    </citation>
    <scope>NUCLEOTIDE SEQUENCE</scope>
    <source>
        <strain evidence="3">ANDR5</strain>
    </source>
</reference>
<dbReference type="InterPro" id="IPR036230">
    <property type="entry name" value="LeuA_allosteric_dom_sf"/>
</dbReference>
<keyword evidence="1" id="KW-0808">Transferase</keyword>
<evidence type="ECO:0000256" key="1">
    <source>
        <dbReference type="ARBA" id="ARBA00022679"/>
    </source>
</evidence>
<keyword evidence="4" id="KW-1185">Reference proteome</keyword>
<dbReference type="SUPFAM" id="SSF110921">
    <property type="entry name" value="2-isopropylmalate synthase LeuA, allosteric (dimerisation) domain"/>
    <property type="match status" value="1"/>
</dbReference>
<evidence type="ECO:0000313" key="3">
    <source>
        <dbReference type="EMBL" id="MCI4676665.1"/>
    </source>
</evidence>
<name>A0ABS9YZM6_9MYCO</name>
<gene>
    <name evidence="3" type="ORF">K9U37_17950</name>
</gene>
<evidence type="ECO:0000313" key="4">
    <source>
        <dbReference type="Proteomes" id="UP001139068"/>
    </source>
</evidence>
<protein>
    <submittedName>
        <fullName evidence="3">Homocitrate synthase</fullName>
    </submittedName>
</protein>
<dbReference type="EMBL" id="JAIVFL010000001">
    <property type="protein sequence ID" value="MCI4676665.1"/>
    <property type="molecule type" value="Genomic_DNA"/>
</dbReference>
<organism evidence="3 4">
    <name type="scientific">Candidatus Mycolicibacterium alkanivorans</name>
    <dbReference type="NCBI Taxonomy" id="2954114"/>
    <lineage>
        <taxon>Bacteria</taxon>
        <taxon>Bacillati</taxon>
        <taxon>Actinomycetota</taxon>
        <taxon>Actinomycetes</taxon>
        <taxon>Mycobacteriales</taxon>
        <taxon>Mycobacteriaceae</taxon>
        <taxon>Mycolicibacterium</taxon>
    </lineage>
</organism>
<dbReference type="SMART" id="SM00917">
    <property type="entry name" value="LeuA_dimer"/>
    <property type="match status" value="1"/>
</dbReference>